<sequence length="23" mass="2635">MLTHDFSEIYGLADRTGVEIYGF</sequence>
<evidence type="ECO:0000313" key="1">
    <source>
        <dbReference type="EMBL" id="SIT39002.1"/>
    </source>
</evidence>
<keyword evidence="2" id="KW-1185">Reference proteome</keyword>
<evidence type="ECO:0000313" key="2">
    <source>
        <dbReference type="Proteomes" id="UP000187012"/>
    </source>
</evidence>
<protein>
    <submittedName>
        <fullName evidence="1">Uncharacterized protein</fullName>
    </submittedName>
</protein>
<name>A0A1N7RV72_9BURK</name>
<dbReference type="AlphaFoldDB" id="A0A1N7RV72"/>
<gene>
    <name evidence="1" type="ORF">BN2475_190009</name>
</gene>
<accession>A0A1N7RV72</accession>
<reference evidence="1 2" key="1">
    <citation type="submission" date="2016-12" db="EMBL/GenBank/DDBJ databases">
        <authorList>
            <person name="Song W.-J."/>
            <person name="Kurnit D.M."/>
        </authorList>
    </citation>
    <scope>NUCLEOTIDE SEQUENCE [LARGE SCALE GENOMIC DNA]</scope>
    <source>
        <strain evidence="1 2">STM7296</strain>
    </source>
</reference>
<proteinExistence type="predicted"/>
<dbReference type="Proteomes" id="UP000187012">
    <property type="component" value="Unassembled WGS sequence"/>
</dbReference>
<dbReference type="EMBL" id="CYGX02000019">
    <property type="protein sequence ID" value="SIT39002.1"/>
    <property type="molecule type" value="Genomic_DNA"/>
</dbReference>
<dbReference type="STRING" id="1247936.BN2475_190009"/>
<organism evidence="1 2">
    <name type="scientific">Paraburkholderia ribeironis</name>
    <dbReference type="NCBI Taxonomy" id="1247936"/>
    <lineage>
        <taxon>Bacteria</taxon>
        <taxon>Pseudomonadati</taxon>
        <taxon>Pseudomonadota</taxon>
        <taxon>Betaproteobacteria</taxon>
        <taxon>Burkholderiales</taxon>
        <taxon>Burkholderiaceae</taxon>
        <taxon>Paraburkholderia</taxon>
    </lineage>
</organism>